<dbReference type="RefSeq" id="WP_212119851.1">
    <property type="nucleotide sequence ID" value="NZ_JAGTPX020000017.1"/>
</dbReference>
<dbReference type="AlphaFoldDB" id="A0A941GIT3"/>
<comment type="caution">
    <text evidence="1">The sequence shown here is derived from an EMBL/GenBank/DDBJ whole genome shotgun (WGS) entry which is preliminary data.</text>
</comment>
<dbReference type="EMBL" id="JAGTPX010000016">
    <property type="protein sequence ID" value="MBR8670892.1"/>
    <property type="molecule type" value="Genomic_DNA"/>
</dbReference>
<sequence length="50" mass="5671">MEEVQTLTEVEEGLGVTSSYIPHIKIEKTNYYPKMAIDKCLLDTELTVVP</sequence>
<protein>
    <submittedName>
        <fullName evidence="1">Uncharacterized protein</fullName>
    </submittedName>
</protein>
<proteinExistence type="predicted"/>
<evidence type="ECO:0000313" key="1">
    <source>
        <dbReference type="EMBL" id="MBR8670892.1"/>
    </source>
</evidence>
<reference evidence="1" key="1">
    <citation type="submission" date="2021-04" db="EMBL/GenBank/DDBJ databases">
        <title>Genomic analysis of electroactive and textile dye degrading Bacillus circulans strain: DC10 isolated from constructed wetland-microbial fuel cells treating textile dye wastewaters.</title>
        <authorList>
            <person name="Patel D.U."/>
            <person name="Desai C.R."/>
        </authorList>
    </citation>
    <scope>NUCLEOTIDE SEQUENCE</scope>
    <source>
        <strain evidence="1">DC10</strain>
    </source>
</reference>
<gene>
    <name evidence="1" type="ORF">KD144_15230</name>
</gene>
<name>A0A941GIT3_NIACI</name>
<organism evidence="1">
    <name type="scientific">Niallia circulans</name>
    <name type="common">Bacillus circulans</name>
    <dbReference type="NCBI Taxonomy" id="1397"/>
    <lineage>
        <taxon>Bacteria</taxon>
        <taxon>Bacillati</taxon>
        <taxon>Bacillota</taxon>
        <taxon>Bacilli</taxon>
        <taxon>Bacillales</taxon>
        <taxon>Bacillaceae</taxon>
        <taxon>Niallia</taxon>
    </lineage>
</organism>
<accession>A0A941GIT3</accession>